<dbReference type="GO" id="GO:0005737">
    <property type="term" value="C:cytoplasm"/>
    <property type="evidence" value="ECO:0007669"/>
    <property type="project" value="TreeGrafter"/>
</dbReference>
<dbReference type="SUPFAM" id="SSF110857">
    <property type="entry name" value="Gamma-glutamyl cyclotransferase-like"/>
    <property type="match status" value="1"/>
</dbReference>
<dbReference type="Proteomes" id="UP000244932">
    <property type="component" value="Unassembled WGS sequence"/>
</dbReference>
<dbReference type="Pfam" id="PF04752">
    <property type="entry name" value="ChaC"/>
    <property type="match status" value="1"/>
</dbReference>
<dbReference type="GO" id="GO:0006751">
    <property type="term" value="P:glutathione catabolic process"/>
    <property type="evidence" value="ECO:0007669"/>
    <property type="project" value="InterPro"/>
</dbReference>
<dbReference type="AlphaFoldDB" id="A0A2R8AEU0"/>
<sequence length="182" mass="20200">MIDPLWIFGYGSLMWKPGFAYAERQVAELSDFKRSFCMRSVEHRGTPENPGLVLALEEHAGTNCLGVAFRAEDESAAQTLAYLRERELVTSAYLETVQPVRLTDGRIVRAVTYVMDREHSQYVGDLTAEAQADIISGAEGGMGPNPDYLFGTVEALRTQKIADEDLEHVARLVAGRIGSEFR</sequence>
<evidence type="ECO:0000313" key="4">
    <source>
        <dbReference type="Proteomes" id="UP000244932"/>
    </source>
</evidence>
<dbReference type="InterPro" id="IPR013024">
    <property type="entry name" value="GGCT-like"/>
</dbReference>
<keyword evidence="2" id="KW-0456">Lyase</keyword>
<gene>
    <name evidence="3" type="ORF">POI8812_03092</name>
</gene>
<reference evidence="3 4" key="1">
    <citation type="submission" date="2018-03" db="EMBL/GenBank/DDBJ databases">
        <authorList>
            <person name="Keele B.F."/>
        </authorList>
    </citation>
    <scope>NUCLEOTIDE SEQUENCE [LARGE SCALE GENOMIC DNA]</scope>
    <source>
        <strain evidence="3 4">CeCT 8812</strain>
    </source>
</reference>
<dbReference type="CDD" id="cd06661">
    <property type="entry name" value="GGCT_like"/>
    <property type="match status" value="1"/>
</dbReference>
<evidence type="ECO:0000313" key="3">
    <source>
        <dbReference type="EMBL" id="SPF30749.1"/>
    </source>
</evidence>
<dbReference type="PANTHER" id="PTHR12192">
    <property type="entry name" value="CATION TRANSPORT PROTEIN CHAC-RELATED"/>
    <property type="match status" value="1"/>
</dbReference>
<dbReference type="EC" id="4.3.2.7" evidence="1"/>
<dbReference type="GO" id="GO:0061928">
    <property type="term" value="F:glutathione specific gamma-glutamylcyclotransferase activity"/>
    <property type="evidence" value="ECO:0007669"/>
    <property type="project" value="UniProtKB-EC"/>
</dbReference>
<name>A0A2R8AEU0_9RHOB</name>
<dbReference type="PANTHER" id="PTHR12192:SF2">
    <property type="entry name" value="GLUTATHIONE-SPECIFIC GAMMA-GLUTAMYLCYCLOTRANSFERASE 2"/>
    <property type="match status" value="1"/>
</dbReference>
<evidence type="ECO:0000256" key="1">
    <source>
        <dbReference type="ARBA" id="ARBA00012344"/>
    </source>
</evidence>
<dbReference type="InterPro" id="IPR006840">
    <property type="entry name" value="ChaC"/>
</dbReference>
<dbReference type="InterPro" id="IPR036568">
    <property type="entry name" value="GGCT-like_sf"/>
</dbReference>
<keyword evidence="4" id="KW-1185">Reference proteome</keyword>
<proteinExistence type="predicted"/>
<organism evidence="3 4">
    <name type="scientific">Pontivivens insulae</name>
    <dbReference type="NCBI Taxonomy" id="1639689"/>
    <lineage>
        <taxon>Bacteria</taxon>
        <taxon>Pseudomonadati</taxon>
        <taxon>Pseudomonadota</taxon>
        <taxon>Alphaproteobacteria</taxon>
        <taxon>Rhodobacterales</taxon>
        <taxon>Paracoccaceae</taxon>
        <taxon>Pontivivens</taxon>
    </lineage>
</organism>
<dbReference type="Gene3D" id="3.10.490.10">
    <property type="entry name" value="Gamma-glutamyl cyclotransferase-like"/>
    <property type="match status" value="1"/>
</dbReference>
<dbReference type="EMBL" id="OMKW01000004">
    <property type="protein sequence ID" value="SPF30749.1"/>
    <property type="molecule type" value="Genomic_DNA"/>
</dbReference>
<protein>
    <recommendedName>
        <fullName evidence="1">glutathione-specific gamma-glutamylcyclotransferase</fullName>
        <ecNumber evidence="1">4.3.2.7</ecNumber>
    </recommendedName>
</protein>
<evidence type="ECO:0000256" key="2">
    <source>
        <dbReference type="ARBA" id="ARBA00023239"/>
    </source>
</evidence>
<accession>A0A2R8AEU0</accession>
<dbReference type="RefSeq" id="WP_245895443.1">
    <property type="nucleotide sequence ID" value="NZ_OMKW01000004.1"/>
</dbReference>